<keyword evidence="3" id="KW-1185">Reference proteome</keyword>
<gene>
    <name evidence="2" type="ORF">DKM44_11080</name>
</gene>
<dbReference type="InterPro" id="IPR014710">
    <property type="entry name" value="RmlC-like_jellyroll"/>
</dbReference>
<dbReference type="AlphaFoldDB" id="A0A2Z3JFF4"/>
<dbReference type="InterPro" id="IPR013096">
    <property type="entry name" value="Cupin_2"/>
</dbReference>
<dbReference type="KEGG" id="dez:DKM44_11080"/>
<dbReference type="Pfam" id="PF07883">
    <property type="entry name" value="Cupin_2"/>
    <property type="match status" value="1"/>
</dbReference>
<dbReference type="Proteomes" id="UP000245368">
    <property type="component" value="Chromosome"/>
</dbReference>
<reference evidence="2 3" key="1">
    <citation type="submission" date="2018-05" db="EMBL/GenBank/DDBJ databases">
        <title>Complete Genome Sequence of Deinococcus sp. strain 17bor-2.</title>
        <authorList>
            <person name="Srinivasan S."/>
        </authorList>
    </citation>
    <scope>NUCLEOTIDE SEQUENCE [LARGE SCALE GENOMIC DNA]</scope>
    <source>
        <strain evidence="2 3">17bor-2</strain>
    </source>
</reference>
<organism evidence="2 3">
    <name type="scientific">Deinococcus irradiatisoli</name>
    <dbReference type="NCBI Taxonomy" id="2202254"/>
    <lineage>
        <taxon>Bacteria</taxon>
        <taxon>Thermotogati</taxon>
        <taxon>Deinococcota</taxon>
        <taxon>Deinococci</taxon>
        <taxon>Deinococcales</taxon>
        <taxon>Deinococcaceae</taxon>
        <taxon>Deinococcus</taxon>
    </lineage>
</organism>
<dbReference type="GO" id="GO:0016853">
    <property type="term" value="F:isomerase activity"/>
    <property type="evidence" value="ECO:0007669"/>
    <property type="project" value="UniProtKB-KW"/>
</dbReference>
<dbReference type="InterPro" id="IPR011051">
    <property type="entry name" value="RmlC_Cupin_sf"/>
</dbReference>
<keyword evidence="2" id="KW-0413">Isomerase</keyword>
<sequence>MTTPSLQKVSLADKFAAIPDYWNPRVVGEVSGHQVKLAKFQGEFDWHHHEHEDELFLVVRGELVLGLRDPDERELRLSEGELIVVPRGVSHRPAAGTPETWVMMFEPGSTLNTGNLRNERTRTELERL</sequence>
<protein>
    <submittedName>
        <fullName evidence="2">Mannose-6-phosphate isomerase</fullName>
    </submittedName>
</protein>
<evidence type="ECO:0000313" key="2">
    <source>
        <dbReference type="EMBL" id="AWN23705.1"/>
    </source>
</evidence>
<dbReference type="InterPro" id="IPR052044">
    <property type="entry name" value="PKS_Associated_Protein"/>
</dbReference>
<dbReference type="CDD" id="cd02226">
    <property type="entry name" value="cupin_YdbB-like"/>
    <property type="match status" value="1"/>
</dbReference>
<accession>A0A2Z3JFF4</accession>
<feature type="domain" description="Cupin type-2" evidence="1">
    <location>
        <begin position="41"/>
        <end position="100"/>
    </location>
</feature>
<dbReference type="PANTHER" id="PTHR36114">
    <property type="entry name" value="16.7 KDA PROTEIN IN WHIE LOCUS"/>
    <property type="match status" value="1"/>
</dbReference>
<dbReference type="OrthoDB" id="9794183at2"/>
<dbReference type="PANTHER" id="PTHR36114:SF1">
    <property type="entry name" value="16.7 KDA PROTEIN IN WHIE LOCUS"/>
    <property type="match status" value="1"/>
</dbReference>
<proteinExistence type="predicted"/>
<dbReference type="EMBL" id="CP029494">
    <property type="protein sequence ID" value="AWN23705.1"/>
    <property type="molecule type" value="Genomic_DNA"/>
</dbReference>
<evidence type="ECO:0000259" key="1">
    <source>
        <dbReference type="Pfam" id="PF07883"/>
    </source>
</evidence>
<dbReference type="Gene3D" id="2.60.120.10">
    <property type="entry name" value="Jelly Rolls"/>
    <property type="match status" value="1"/>
</dbReference>
<evidence type="ECO:0000313" key="3">
    <source>
        <dbReference type="Proteomes" id="UP000245368"/>
    </source>
</evidence>
<dbReference type="RefSeq" id="WP_109827433.1">
    <property type="nucleotide sequence ID" value="NZ_CP029494.1"/>
</dbReference>
<dbReference type="SUPFAM" id="SSF51182">
    <property type="entry name" value="RmlC-like cupins"/>
    <property type="match status" value="1"/>
</dbReference>
<name>A0A2Z3JFF4_9DEIO</name>